<proteinExistence type="predicted"/>
<reference evidence="2 3" key="1">
    <citation type="submission" date="2016-07" db="EMBL/GenBank/DDBJ databases">
        <title>Characterization of isolates of Eisenbergiella tayi derived from blood cultures, using whole genome sequencing.</title>
        <authorList>
            <person name="Burdz T."/>
            <person name="Wiebe D."/>
            <person name="Huynh C."/>
            <person name="Bernard K."/>
        </authorList>
    </citation>
    <scope>NUCLEOTIDE SEQUENCE [LARGE SCALE GENOMIC DNA]</scope>
    <source>
        <strain evidence="2 3">NML 110608</strain>
    </source>
</reference>
<protein>
    <submittedName>
        <fullName evidence="2">Uncharacterized protein</fullName>
    </submittedName>
</protein>
<evidence type="ECO:0000313" key="3">
    <source>
        <dbReference type="Proteomes" id="UP000094067"/>
    </source>
</evidence>
<name>A0A1E3A2S8_9FIRM</name>
<evidence type="ECO:0000256" key="1">
    <source>
        <dbReference type="SAM" id="Phobius"/>
    </source>
</evidence>
<organism evidence="2 3">
    <name type="scientific">Eisenbergiella tayi</name>
    <dbReference type="NCBI Taxonomy" id="1432052"/>
    <lineage>
        <taxon>Bacteria</taxon>
        <taxon>Bacillati</taxon>
        <taxon>Bacillota</taxon>
        <taxon>Clostridia</taxon>
        <taxon>Lachnospirales</taxon>
        <taxon>Lachnospiraceae</taxon>
        <taxon>Eisenbergiella</taxon>
    </lineage>
</organism>
<keyword evidence="1" id="KW-1133">Transmembrane helix</keyword>
<accession>A0A1E3A2S8</accession>
<keyword evidence="1" id="KW-0812">Transmembrane</keyword>
<comment type="caution">
    <text evidence="2">The sequence shown here is derived from an EMBL/GenBank/DDBJ whole genome shotgun (WGS) entry which is preliminary data.</text>
</comment>
<evidence type="ECO:0000313" key="2">
    <source>
        <dbReference type="EMBL" id="ODM03075.1"/>
    </source>
</evidence>
<gene>
    <name evidence="2" type="ORF">BEI61_03869</name>
</gene>
<dbReference type="Proteomes" id="UP000094067">
    <property type="component" value="Unassembled WGS sequence"/>
</dbReference>
<feature type="transmembrane region" description="Helical" evidence="1">
    <location>
        <begin position="6"/>
        <end position="23"/>
    </location>
</feature>
<keyword evidence="1" id="KW-0472">Membrane</keyword>
<dbReference type="EMBL" id="MCGH01000003">
    <property type="protein sequence ID" value="ODM03075.1"/>
    <property type="molecule type" value="Genomic_DNA"/>
</dbReference>
<sequence length="57" mass="6708">MEVYIIQNLIDILFIMVTGYIFTDNSFRYQFFYFFPPPDFAGGFFNCIDNLTFVAGL</sequence>
<dbReference type="AlphaFoldDB" id="A0A1E3A2S8"/>